<name>A0A396C1C7_BACFG</name>
<sequence>MFSAKVICAIQVLFELSFGEMPNEGIKSSLLKERCTVASHLVTPVIRSLTKEGYIHRNNKGVLSVAVDLDTITLYSILTLLHSSMNIGDSGVQELKGAYKIIPLFKELVNIENKLGREVETELKSIRISDIVGV</sequence>
<dbReference type="AlphaFoldDB" id="A0A396C1C7"/>
<gene>
    <name evidence="1" type="ORF">DW228_06060</name>
</gene>
<evidence type="ECO:0000313" key="1">
    <source>
        <dbReference type="EMBL" id="RHH14361.1"/>
    </source>
</evidence>
<proteinExistence type="predicted"/>
<dbReference type="EMBL" id="QRJE01000008">
    <property type="protein sequence ID" value="RHH14361.1"/>
    <property type="molecule type" value="Genomic_DNA"/>
</dbReference>
<dbReference type="Gene3D" id="1.10.10.10">
    <property type="entry name" value="Winged helix-like DNA-binding domain superfamily/Winged helix DNA-binding domain"/>
    <property type="match status" value="1"/>
</dbReference>
<dbReference type="RefSeq" id="WP_122330009.1">
    <property type="nucleotide sequence ID" value="NZ_JAQDYY010000001.1"/>
</dbReference>
<comment type="caution">
    <text evidence="1">The sequence shown here is derived from an EMBL/GenBank/DDBJ whole genome shotgun (WGS) entry which is preliminary data.</text>
</comment>
<dbReference type="Proteomes" id="UP000266644">
    <property type="component" value="Unassembled WGS sequence"/>
</dbReference>
<protein>
    <recommendedName>
        <fullName evidence="3">Rrf2 family transcriptional regulator</fullName>
    </recommendedName>
</protein>
<organism evidence="1 2">
    <name type="scientific">Bacteroides fragilis</name>
    <dbReference type="NCBI Taxonomy" id="817"/>
    <lineage>
        <taxon>Bacteria</taxon>
        <taxon>Pseudomonadati</taxon>
        <taxon>Bacteroidota</taxon>
        <taxon>Bacteroidia</taxon>
        <taxon>Bacteroidales</taxon>
        <taxon>Bacteroidaceae</taxon>
        <taxon>Bacteroides</taxon>
    </lineage>
</organism>
<evidence type="ECO:0008006" key="3">
    <source>
        <dbReference type="Google" id="ProtNLM"/>
    </source>
</evidence>
<accession>A0A396C1C7</accession>
<evidence type="ECO:0000313" key="2">
    <source>
        <dbReference type="Proteomes" id="UP000266644"/>
    </source>
</evidence>
<dbReference type="InterPro" id="IPR036388">
    <property type="entry name" value="WH-like_DNA-bd_sf"/>
</dbReference>
<reference evidence="1 2" key="1">
    <citation type="submission" date="2018-08" db="EMBL/GenBank/DDBJ databases">
        <title>A genome reference for cultivated species of the human gut microbiota.</title>
        <authorList>
            <person name="Zou Y."/>
            <person name="Xue W."/>
            <person name="Luo G."/>
        </authorList>
    </citation>
    <scope>NUCLEOTIDE SEQUENCE [LARGE SCALE GENOMIC DNA]</scope>
    <source>
        <strain evidence="1 2">AM18-6</strain>
    </source>
</reference>